<dbReference type="InterPro" id="IPR007161">
    <property type="entry name" value="DUF364"/>
</dbReference>
<feature type="domain" description="Putative heavy-metal chelation" evidence="1">
    <location>
        <begin position="130"/>
        <end position="251"/>
    </location>
</feature>
<dbReference type="EMBL" id="LNJE01000014">
    <property type="protein sequence ID" value="KYC57061.1"/>
    <property type="molecule type" value="Genomic_DNA"/>
</dbReference>
<dbReference type="Gene3D" id="3.40.50.11590">
    <property type="match status" value="1"/>
</dbReference>
<evidence type="ECO:0000313" key="3">
    <source>
        <dbReference type="EMBL" id="KYC57061.1"/>
    </source>
</evidence>
<dbReference type="Proteomes" id="UP000092420">
    <property type="component" value="Unassembled WGS sequence"/>
</dbReference>
<proteinExistence type="predicted"/>
<accession>A0A150JIR4</accession>
<dbReference type="AlphaFoldDB" id="A0A150JC29"/>
<evidence type="ECO:0000259" key="1">
    <source>
        <dbReference type="Pfam" id="PF04016"/>
    </source>
</evidence>
<sequence length="290" mass="32948">MGMNSTNKILSNTLDILDDLYQENKIEKPRIKKVILKQEWNVIFGTNNFCGMVINFTGIHAVHDEQKLRDRTDSIKKIVGKNLFDTASEYIHSKDIQERSLAVGSISCLSHPFLSHAQIKKRGFNTCKDVMDMLKPTDTVTIVGYGGFVRKFLGKCKEIHVTEMRPKERFESIIIGEDVDFGPKEIHIHTEKENKKVLLKSDIVMITASALVNGTFDKLIGYSKNARIRGLYGPSGAVISDMLFEAGLNHHRFYEITNVKRFEYDSINDNSLETALKENQTPHCVSPRLI</sequence>
<reference evidence="2 4" key="1">
    <citation type="journal article" date="2016" name="ISME J.">
        <title>Chasing the elusive Euryarchaeota class WSA2: genomes reveal a uniquely fastidious methyl-reducing methanogen.</title>
        <authorList>
            <person name="Nobu M.K."/>
            <person name="Narihiro T."/>
            <person name="Kuroda K."/>
            <person name="Mei R."/>
            <person name="Liu W.T."/>
        </authorList>
    </citation>
    <scope>NUCLEOTIDE SEQUENCE [LARGE SCALE GENOMIC DNA]</scope>
    <source>
        <strain evidence="2">ADurb1013_Bin02101</strain>
        <strain evidence="3">ADurb1213_Bin02801</strain>
    </source>
</reference>
<dbReference type="SUPFAM" id="SSF159713">
    <property type="entry name" value="Dhaf3308-like"/>
    <property type="match status" value="1"/>
</dbReference>
<comment type="caution">
    <text evidence="2">The sequence shown here is derived from an EMBL/GenBank/DDBJ whole genome shotgun (WGS) entry which is preliminary data.</text>
</comment>
<dbReference type="EMBL" id="LNJB01000009">
    <property type="protein sequence ID" value="KYC54705.1"/>
    <property type="molecule type" value="Genomic_DNA"/>
</dbReference>
<dbReference type="Pfam" id="PF04016">
    <property type="entry name" value="DUF364"/>
    <property type="match status" value="1"/>
</dbReference>
<gene>
    <name evidence="2" type="ORF">AN188_00869</name>
    <name evidence="3" type="ORF">APG09_01209</name>
</gene>
<organism evidence="2 4">
    <name type="scientific">Candidatus Methanofastidiosum methylothiophilum</name>
    <dbReference type="NCBI Taxonomy" id="1705564"/>
    <lineage>
        <taxon>Archaea</taxon>
        <taxon>Methanobacteriati</taxon>
        <taxon>Methanobacteriota</taxon>
        <taxon>Stenosarchaea group</taxon>
        <taxon>Candidatus Methanofastidiosia</taxon>
        <taxon>Candidatus Methanofastidiosales</taxon>
        <taxon>Candidatus Methanofastidiosaceae</taxon>
        <taxon>Candidatus Methanofastidiosum</taxon>
    </lineage>
</organism>
<name>A0A150JC29_9EURY</name>
<protein>
    <recommendedName>
        <fullName evidence="1">Putative heavy-metal chelation domain-containing protein</fullName>
    </recommendedName>
</protein>
<evidence type="ECO:0000313" key="2">
    <source>
        <dbReference type="EMBL" id="KYC54705.1"/>
    </source>
</evidence>
<evidence type="ECO:0000313" key="4">
    <source>
        <dbReference type="Proteomes" id="UP000092420"/>
    </source>
</evidence>
<accession>A0A150JC29</accession>